<keyword evidence="5" id="KW-0786">Thiamine pyrophosphate</keyword>
<evidence type="ECO:0000256" key="4">
    <source>
        <dbReference type="ARBA" id="ARBA00022842"/>
    </source>
</evidence>
<accession>W1Y1E5</accession>
<comment type="caution">
    <text evidence="6">The sequence shown here is derived from an EMBL/GenBank/DDBJ whole genome shotgun (WGS) entry which is preliminary data.</text>
</comment>
<comment type="subunit">
    <text evidence="2">Homodimer.</text>
</comment>
<reference evidence="6" key="1">
    <citation type="submission" date="2013-12" db="EMBL/GenBank/DDBJ databases">
        <title>A Varibaculum cambriense genome reconstructed from a premature infant gut community with otherwise low bacterial novelty that shifts toward anaerobic metabolism during the third week of life.</title>
        <authorList>
            <person name="Brown C.T."/>
            <person name="Sharon I."/>
            <person name="Thomas B.C."/>
            <person name="Castelle C.J."/>
            <person name="Morowitz M.J."/>
            <person name="Banfield J.F."/>
        </authorList>
    </citation>
    <scope>NUCLEOTIDE SEQUENCE</scope>
</reference>
<evidence type="ECO:0000256" key="5">
    <source>
        <dbReference type="ARBA" id="ARBA00023052"/>
    </source>
</evidence>
<dbReference type="Gene3D" id="3.40.50.970">
    <property type="match status" value="1"/>
</dbReference>
<dbReference type="AlphaFoldDB" id="W1Y1E5"/>
<protein>
    <submittedName>
        <fullName evidence="6">1-deoxy-D-xylulose-5-phosphate synthase</fullName>
    </submittedName>
</protein>
<keyword evidence="4" id="KW-0460">Magnesium</keyword>
<feature type="non-terminal residue" evidence="6">
    <location>
        <position position="78"/>
    </location>
</feature>
<comment type="cofactor">
    <cofactor evidence="1">
        <name>Mg(2+)</name>
        <dbReference type="ChEBI" id="CHEBI:18420"/>
    </cofactor>
</comment>
<dbReference type="PANTHER" id="PTHR43322:SF5">
    <property type="entry name" value="1-DEOXY-D-XYLULOSE-5-PHOSPHATE SYNTHASE, CHLOROPLASTIC"/>
    <property type="match status" value="1"/>
</dbReference>
<dbReference type="GO" id="GO:0005829">
    <property type="term" value="C:cytosol"/>
    <property type="evidence" value="ECO:0007669"/>
    <property type="project" value="TreeGrafter"/>
</dbReference>
<proteinExistence type="predicted"/>
<organism evidence="6">
    <name type="scientific">human gut metagenome</name>
    <dbReference type="NCBI Taxonomy" id="408170"/>
    <lineage>
        <taxon>unclassified sequences</taxon>
        <taxon>metagenomes</taxon>
        <taxon>organismal metagenomes</taxon>
    </lineage>
</organism>
<sequence length="78" mass="8222">SWAEGIAEGFLSRGEDRTVVAVIGDGALTGGMAWEALDSIADQQDLRLVIVVNDNGRSYTPTVGGLANQLAIIRTDPH</sequence>
<keyword evidence="3" id="KW-0808">Transferase</keyword>
<dbReference type="GO" id="GO:0008661">
    <property type="term" value="F:1-deoxy-D-xylulose-5-phosphate synthase activity"/>
    <property type="evidence" value="ECO:0007669"/>
    <property type="project" value="InterPro"/>
</dbReference>
<feature type="non-terminal residue" evidence="6">
    <location>
        <position position="1"/>
    </location>
</feature>
<gene>
    <name evidence="6" type="ORF">Q604_UNBC09388G0001</name>
</gene>
<dbReference type="InterPro" id="IPR029061">
    <property type="entry name" value="THDP-binding"/>
</dbReference>
<dbReference type="EMBL" id="AZMM01009388">
    <property type="protein sequence ID" value="ETJ36343.1"/>
    <property type="molecule type" value="Genomic_DNA"/>
</dbReference>
<evidence type="ECO:0000313" key="6">
    <source>
        <dbReference type="EMBL" id="ETJ36343.1"/>
    </source>
</evidence>
<dbReference type="SUPFAM" id="SSF52518">
    <property type="entry name" value="Thiamin diphosphate-binding fold (THDP-binding)"/>
    <property type="match status" value="1"/>
</dbReference>
<dbReference type="GO" id="GO:0016114">
    <property type="term" value="P:terpenoid biosynthetic process"/>
    <property type="evidence" value="ECO:0007669"/>
    <property type="project" value="InterPro"/>
</dbReference>
<name>W1Y1E5_9ZZZZ</name>
<dbReference type="GO" id="GO:0019288">
    <property type="term" value="P:isopentenyl diphosphate biosynthetic process, methylerythritol 4-phosphate pathway"/>
    <property type="evidence" value="ECO:0007669"/>
    <property type="project" value="TreeGrafter"/>
</dbReference>
<evidence type="ECO:0000256" key="1">
    <source>
        <dbReference type="ARBA" id="ARBA00001946"/>
    </source>
</evidence>
<dbReference type="Pfam" id="PF13292">
    <property type="entry name" value="DXP_synthase_N"/>
    <property type="match status" value="1"/>
</dbReference>
<dbReference type="PANTHER" id="PTHR43322">
    <property type="entry name" value="1-D-DEOXYXYLULOSE 5-PHOSPHATE SYNTHASE-RELATED"/>
    <property type="match status" value="1"/>
</dbReference>
<evidence type="ECO:0000256" key="2">
    <source>
        <dbReference type="ARBA" id="ARBA00011738"/>
    </source>
</evidence>
<dbReference type="InterPro" id="IPR005477">
    <property type="entry name" value="Dxylulose-5-P_synthase"/>
</dbReference>
<evidence type="ECO:0000256" key="3">
    <source>
        <dbReference type="ARBA" id="ARBA00022679"/>
    </source>
</evidence>